<keyword evidence="5 9" id="KW-0812">Transmembrane</keyword>
<feature type="transmembrane region" description="Helical" evidence="9">
    <location>
        <begin position="125"/>
        <end position="144"/>
    </location>
</feature>
<keyword evidence="3" id="KW-1003">Cell membrane</keyword>
<evidence type="ECO:0000256" key="4">
    <source>
        <dbReference type="ARBA" id="ARBA00022519"/>
    </source>
</evidence>
<evidence type="ECO:0000256" key="6">
    <source>
        <dbReference type="ARBA" id="ARBA00022989"/>
    </source>
</evidence>
<evidence type="ECO:0000256" key="9">
    <source>
        <dbReference type="SAM" id="Phobius"/>
    </source>
</evidence>
<comment type="subcellular location">
    <subcellularLocation>
        <location evidence="1">Cell inner membrane</location>
        <topology evidence="1">Multi-pass membrane protein</topology>
    </subcellularLocation>
</comment>
<evidence type="ECO:0000256" key="8">
    <source>
        <dbReference type="ARBA" id="ARBA00035655"/>
    </source>
</evidence>
<evidence type="ECO:0000256" key="5">
    <source>
        <dbReference type="ARBA" id="ARBA00022692"/>
    </source>
</evidence>
<dbReference type="PANTHER" id="PTHR30574">
    <property type="entry name" value="INNER MEMBRANE PROTEIN YEDE"/>
    <property type="match status" value="1"/>
</dbReference>
<dbReference type="PANTHER" id="PTHR30574:SF1">
    <property type="entry name" value="SULPHUR TRANSPORT DOMAIN-CONTAINING PROTEIN"/>
    <property type="match status" value="1"/>
</dbReference>
<protein>
    <submittedName>
        <fullName evidence="10">Uncharacterized protein</fullName>
    </submittedName>
</protein>
<gene>
    <name evidence="10" type="ORF">KL86DPRO_40083</name>
</gene>
<organism evidence="10">
    <name type="scientific">uncultured delta proteobacterium</name>
    <dbReference type="NCBI Taxonomy" id="34034"/>
    <lineage>
        <taxon>Bacteria</taxon>
        <taxon>Deltaproteobacteria</taxon>
        <taxon>environmental samples</taxon>
    </lineage>
</organism>
<dbReference type="EMBL" id="FLUQ01000004">
    <property type="protein sequence ID" value="SBW08367.1"/>
    <property type="molecule type" value="Genomic_DNA"/>
</dbReference>
<reference evidence="10" key="1">
    <citation type="submission" date="2016-04" db="EMBL/GenBank/DDBJ databases">
        <authorList>
            <person name="Evans L.H."/>
            <person name="Alamgir A."/>
            <person name="Owens N."/>
            <person name="Weber N.D."/>
            <person name="Virtaneva K."/>
            <person name="Barbian K."/>
            <person name="Babar A."/>
            <person name="Rosenke K."/>
        </authorList>
    </citation>
    <scope>NUCLEOTIDE SEQUENCE</scope>
    <source>
        <strain evidence="10">86</strain>
    </source>
</reference>
<evidence type="ECO:0000256" key="1">
    <source>
        <dbReference type="ARBA" id="ARBA00004429"/>
    </source>
</evidence>
<dbReference type="GO" id="GO:0005886">
    <property type="term" value="C:plasma membrane"/>
    <property type="evidence" value="ECO:0007669"/>
    <property type="project" value="UniProtKB-SubCell"/>
</dbReference>
<sequence>MSSVKNFFDRIGQNPFYVAIFKNPFTYITGAVLLSVFQAATLSTTGDPWGVTGAFANWGAWLYQAVGGNVDKWYYFSTESAQATLARNFFDDPGSVRNLGIILGALTATLLASQFKFKKIKAPRQVVAAVLGGFLMGYGARIAFGCNIGALYSGITTMSVSGWVFAIFLFAGAYVGSKMLAKFFM</sequence>
<evidence type="ECO:0000313" key="10">
    <source>
        <dbReference type="EMBL" id="SBW08367.1"/>
    </source>
</evidence>
<keyword evidence="7 9" id="KW-0472">Membrane</keyword>
<keyword evidence="2" id="KW-0813">Transport</keyword>
<keyword evidence="4" id="KW-0997">Cell inner membrane</keyword>
<name>A0A212K9P3_9DELT</name>
<comment type="similarity">
    <text evidence="8">Belongs to the TsuA/YedE (TC 9.B.102) family.</text>
</comment>
<dbReference type="Pfam" id="PF04143">
    <property type="entry name" value="Sulf_transp"/>
    <property type="match status" value="1"/>
</dbReference>
<proteinExistence type="inferred from homology"/>
<keyword evidence="6 9" id="KW-1133">Transmembrane helix</keyword>
<evidence type="ECO:0000256" key="2">
    <source>
        <dbReference type="ARBA" id="ARBA00022448"/>
    </source>
</evidence>
<feature type="transmembrane region" description="Helical" evidence="9">
    <location>
        <begin position="150"/>
        <end position="175"/>
    </location>
</feature>
<dbReference type="AlphaFoldDB" id="A0A212K9P3"/>
<evidence type="ECO:0000256" key="7">
    <source>
        <dbReference type="ARBA" id="ARBA00023136"/>
    </source>
</evidence>
<dbReference type="InterPro" id="IPR007272">
    <property type="entry name" value="Sulf_transp_TsuA/YedE"/>
</dbReference>
<evidence type="ECO:0000256" key="3">
    <source>
        <dbReference type="ARBA" id="ARBA00022475"/>
    </source>
</evidence>
<accession>A0A212K9P3</accession>